<sequence length="153" mass="16138">MMFSPATRKRHINAPKDHSRGQPLTDAPATPLTENRRSSSSVLGTTMPNRPNTGTPAPWASRLSVLARKFEIESPLYCGGLKILAINSVSFSSSKKLEAFGRVFGTTSSPSSQASSSTLDLSSTSYGIGCSDLSSESSTYSISGLPLSTFPSS</sequence>
<reference evidence="2 3" key="1">
    <citation type="submission" date="2024-01" db="EMBL/GenBank/DDBJ databases">
        <title>Genome assemblies of Stephania.</title>
        <authorList>
            <person name="Yang L."/>
        </authorList>
    </citation>
    <scope>NUCLEOTIDE SEQUENCE [LARGE SCALE GENOMIC DNA]</scope>
    <source>
        <strain evidence="2">YNDBR</strain>
        <tissue evidence="2">Leaf</tissue>
    </source>
</reference>
<keyword evidence="3" id="KW-1185">Reference proteome</keyword>
<evidence type="ECO:0000256" key="1">
    <source>
        <dbReference type="SAM" id="MobiDB-lite"/>
    </source>
</evidence>
<evidence type="ECO:0000313" key="3">
    <source>
        <dbReference type="Proteomes" id="UP001420932"/>
    </source>
</evidence>
<protein>
    <submittedName>
        <fullName evidence="2">Uncharacterized protein</fullName>
    </submittedName>
</protein>
<dbReference type="AlphaFoldDB" id="A0AAP0KGS1"/>
<name>A0AAP0KGS1_9MAGN</name>
<feature type="region of interest" description="Disordered" evidence="1">
    <location>
        <begin position="1"/>
        <end position="58"/>
    </location>
</feature>
<dbReference type="EMBL" id="JBBNAF010000004">
    <property type="protein sequence ID" value="KAK9151324.1"/>
    <property type="molecule type" value="Genomic_DNA"/>
</dbReference>
<comment type="caution">
    <text evidence="2">The sequence shown here is derived from an EMBL/GenBank/DDBJ whole genome shotgun (WGS) entry which is preliminary data.</text>
</comment>
<organism evidence="2 3">
    <name type="scientific">Stephania yunnanensis</name>
    <dbReference type="NCBI Taxonomy" id="152371"/>
    <lineage>
        <taxon>Eukaryota</taxon>
        <taxon>Viridiplantae</taxon>
        <taxon>Streptophyta</taxon>
        <taxon>Embryophyta</taxon>
        <taxon>Tracheophyta</taxon>
        <taxon>Spermatophyta</taxon>
        <taxon>Magnoliopsida</taxon>
        <taxon>Ranunculales</taxon>
        <taxon>Menispermaceae</taxon>
        <taxon>Menispermoideae</taxon>
        <taxon>Cissampelideae</taxon>
        <taxon>Stephania</taxon>
    </lineage>
</organism>
<evidence type="ECO:0000313" key="2">
    <source>
        <dbReference type="EMBL" id="KAK9151324.1"/>
    </source>
</evidence>
<feature type="compositionally biased region" description="Polar residues" evidence="1">
    <location>
        <begin position="38"/>
        <end position="55"/>
    </location>
</feature>
<gene>
    <name evidence="2" type="ORF">Syun_009633</name>
</gene>
<proteinExistence type="predicted"/>
<dbReference type="Proteomes" id="UP001420932">
    <property type="component" value="Unassembled WGS sequence"/>
</dbReference>
<accession>A0AAP0KGS1</accession>